<gene>
    <name evidence="2" type="ORF">FIBRA_04188</name>
</gene>
<evidence type="ECO:0000313" key="2">
    <source>
        <dbReference type="EMBL" id="CCM02111.1"/>
    </source>
</evidence>
<dbReference type="GeneID" id="24097022"/>
<feature type="compositionally biased region" description="Low complexity" evidence="1">
    <location>
        <begin position="199"/>
        <end position="246"/>
    </location>
</feature>
<dbReference type="EMBL" id="HE797063">
    <property type="protein sequence ID" value="CCM02111.1"/>
    <property type="molecule type" value="Genomic_DNA"/>
</dbReference>
<dbReference type="HOGENOM" id="CLU_776210_0_0_1"/>
<evidence type="ECO:0000256" key="1">
    <source>
        <dbReference type="SAM" id="MobiDB-lite"/>
    </source>
</evidence>
<feature type="compositionally biased region" description="Polar residues" evidence="1">
    <location>
        <begin position="174"/>
        <end position="192"/>
    </location>
</feature>
<feature type="region of interest" description="Disordered" evidence="1">
    <location>
        <begin position="171"/>
        <end position="256"/>
    </location>
</feature>
<keyword evidence="3" id="KW-1185">Reference proteome</keyword>
<protein>
    <submittedName>
        <fullName evidence="2">Uncharacterized protein</fullName>
    </submittedName>
</protein>
<organism evidence="2 3">
    <name type="scientific">Fibroporia radiculosa</name>
    <dbReference type="NCBI Taxonomy" id="599839"/>
    <lineage>
        <taxon>Eukaryota</taxon>
        <taxon>Fungi</taxon>
        <taxon>Dikarya</taxon>
        <taxon>Basidiomycota</taxon>
        <taxon>Agaricomycotina</taxon>
        <taxon>Agaricomycetes</taxon>
        <taxon>Polyporales</taxon>
        <taxon>Fibroporiaceae</taxon>
        <taxon>Fibroporia</taxon>
    </lineage>
</organism>
<dbReference type="RefSeq" id="XP_012181394.1">
    <property type="nucleotide sequence ID" value="XM_012326004.1"/>
</dbReference>
<dbReference type="Gene3D" id="6.10.140.370">
    <property type="match status" value="1"/>
</dbReference>
<dbReference type="AlphaFoldDB" id="J4IA13"/>
<proteinExistence type="predicted"/>
<name>J4IA13_9APHY</name>
<sequence length="357" mass="39566">MAAYTDAFPSNWFSYQDFNFVVDSNSNSNGNSNNESNIASNLAMTDLLNFGIDPSMTTLDQESWAIEQPEPAAMVPLENDALVSGAQFPLDLPPPPEFYNVQDAAFIAPDYPIYPIYPIYDPWNPFHAYLPQQHGDQTFGNFNDIYPIAGAPLVPAPGLWSFSHQPQVPEYQVAGSSSTSIMTGDRMQSSSLGKRKRGSPSSSTPASSFSSPSSSSPSLQITSSSSSPSLCHSSSSSVPSSSKSTTRQPRKEPVQSDKVPIRCLWDNCTYVGVPRDLWEHIVTDHLPHKRKVFNNPVLPFRCNWNDCPETGMLPQMMQHFRSTHKLELSRPEREGKELHEAYEDKTLHFGLGALPFV</sequence>
<accession>J4IA13</accession>
<dbReference type="Proteomes" id="UP000006352">
    <property type="component" value="Unassembled WGS sequence"/>
</dbReference>
<dbReference type="InParanoid" id="J4IA13"/>
<evidence type="ECO:0000313" key="3">
    <source>
        <dbReference type="Proteomes" id="UP000006352"/>
    </source>
</evidence>
<reference evidence="2 3" key="1">
    <citation type="journal article" date="2012" name="Appl. Environ. Microbiol.">
        <title>Short-read sequencing for genomic analysis of the brown rot fungus Fibroporia radiculosa.</title>
        <authorList>
            <person name="Tang J.D."/>
            <person name="Perkins A.D."/>
            <person name="Sonstegard T.S."/>
            <person name="Schroeder S.G."/>
            <person name="Burgess S.C."/>
            <person name="Diehl S.V."/>
        </authorList>
    </citation>
    <scope>NUCLEOTIDE SEQUENCE [LARGE SCALE GENOMIC DNA]</scope>
    <source>
        <strain evidence="2 3">TFFH 294</strain>
    </source>
</reference>